<dbReference type="KEGG" id="mfc:BRM9_1032"/>
<sequence length="230" mass="25933">MRWSLVILAVLLLIVGYAYVSTLNGPITPEGRLAFVKVANPDMYPGHLHSQLLAKFANESGSKSILVVHFAGDSNYRCYKEGNVEILELAFVDTQGTGAAGDTNYWDSLKIALFGVPDGRYQYKTDGKIFTNLDDALNYLYGIAEKNGQEGPIPMYWHGTARKDNPMFAQGCGFPLFFDIVRKQYGIIPAFVYTLRGMIMPYFTDPYANFELQHATELQNYYQEGMINFR</sequence>
<evidence type="ECO:0000313" key="3">
    <source>
        <dbReference type="EMBL" id="CEL24950.1"/>
    </source>
</evidence>
<dbReference type="Proteomes" id="UP000062768">
    <property type="component" value="Chromosome I"/>
</dbReference>
<evidence type="ECO:0000313" key="5">
    <source>
        <dbReference type="Proteomes" id="UP000062768"/>
    </source>
</evidence>
<reference evidence="2" key="2">
    <citation type="submission" date="2014-08" db="EMBL/GenBank/DDBJ databases">
        <authorList>
            <person name="Wibberg D."/>
        </authorList>
    </citation>
    <scope>NUCLEOTIDE SEQUENCE</scope>
</reference>
<evidence type="ECO:0000313" key="4">
    <source>
        <dbReference type="EMBL" id="MBF4476081.1"/>
    </source>
</evidence>
<protein>
    <submittedName>
        <fullName evidence="2">Uncharacterized protein</fullName>
    </submittedName>
</protein>
<reference evidence="4" key="4">
    <citation type="submission" date="2020-10" db="EMBL/GenBank/DDBJ databases">
        <title>Dehalococcoides mccartyi of a TCE/Cr reducing biochatode.</title>
        <authorList>
            <person name="Matturro B."/>
        </authorList>
    </citation>
    <scope>NUCLEOTIDE SEQUENCE</scope>
    <source>
        <strain evidence="4">Bin2</strain>
    </source>
</reference>
<dbReference type="EMBL" id="CP006933">
    <property type="protein sequence ID" value="AIS31848.1"/>
    <property type="molecule type" value="Genomic_DNA"/>
</dbReference>
<dbReference type="AlphaFoldDB" id="A0A090I759"/>
<dbReference type="RefSeq" id="WP_048073132.1">
    <property type="nucleotide sequence ID" value="NZ_CALCVY010000043.1"/>
</dbReference>
<dbReference type="EMBL" id="LN515531">
    <property type="protein sequence ID" value="CEA14015.1"/>
    <property type="molecule type" value="Genomic_DNA"/>
</dbReference>
<dbReference type="GeneID" id="26739558"/>
<reference evidence="1" key="1">
    <citation type="submission" date="2013-12" db="EMBL/GenBank/DDBJ databases">
        <title>The complete genome sequence of Methanobacterium sp. BRM9.</title>
        <authorList>
            <consortium name="Pastoral Greenhouse Gas Research Consortium"/>
            <person name="Kelly W.J."/>
            <person name="Leahy S.C."/>
            <person name="Perry R."/>
            <person name="Li D."/>
            <person name="Altermann E."/>
            <person name="Lambie S.C."/>
            <person name="Attwood G.T."/>
        </authorList>
    </citation>
    <scope>NUCLEOTIDE SEQUENCE [LARGE SCALE GENOMIC DNA]</scope>
    <source>
        <strain evidence="1">BRM9</strain>
    </source>
</reference>
<evidence type="ECO:0000313" key="1">
    <source>
        <dbReference type="EMBL" id="AIS31848.1"/>
    </source>
</evidence>
<dbReference type="PATRIC" id="fig|2162.10.peg.1373"/>
<dbReference type="KEGG" id="mfi:DSM1535_1689"/>
<dbReference type="EMBL" id="JADIIL010000038">
    <property type="protein sequence ID" value="MBF4476081.1"/>
    <property type="molecule type" value="Genomic_DNA"/>
</dbReference>
<keyword evidence="5" id="KW-1185">Reference proteome</keyword>
<proteinExistence type="predicted"/>
<accession>A0A090I759</accession>
<dbReference type="Proteomes" id="UP000606900">
    <property type="component" value="Unassembled WGS sequence"/>
</dbReference>
<dbReference type="OrthoDB" id="80401at2157"/>
<reference evidence="3" key="3">
    <citation type="submission" date="2014-09" db="EMBL/GenBank/DDBJ databases">
        <authorList>
            <person name="Bishop-Lilly K.A."/>
            <person name="Broomall S.M."/>
            <person name="Chain P.S."/>
            <person name="Chertkov O."/>
            <person name="Coyne S.R."/>
            <person name="Daligault H.E."/>
            <person name="Davenport K.W."/>
            <person name="Erkkila T."/>
            <person name="Frey K.G."/>
            <person name="Gibbons H.S."/>
            <person name="Gu W."/>
            <person name="Jaissle J."/>
            <person name="Johnson S.L."/>
            <person name="Koroleva G.I."/>
            <person name="Ladner J.T."/>
            <person name="Lo C.-C."/>
            <person name="Minogue T.D."/>
            <person name="Munk C."/>
            <person name="Palacios G.F."/>
            <person name="Redden C.L."/>
            <person name="Rosenzweig C.N."/>
            <person name="Scholz M.B."/>
            <person name="Teshima H."/>
            <person name="Xu Y."/>
        </authorList>
    </citation>
    <scope>NUCLEOTIDE SEQUENCE</scope>
    <source>
        <strain evidence="3">Mb9</strain>
    </source>
</reference>
<evidence type="ECO:0000313" key="2">
    <source>
        <dbReference type="EMBL" id="CEA14015.1"/>
    </source>
</evidence>
<name>A0A090I759_METFO</name>
<dbReference type="Proteomes" id="UP000029661">
    <property type="component" value="Chromosome"/>
</dbReference>
<organism evidence="2">
    <name type="scientific">Methanobacterium formicicum</name>
    <dbReference type="NCBI Taxonomy" id="2162"/>
    <lineage>
        <taxon>Archaea</taxon>
        <taxon>Methanobacteriati</taxon>
        <taxon>Methanobacteriota</taxon>
        <taxon>Methanomada group</taxon>
        <taxon>Methanobacteria</taxon>
        <taxon>Methanobacteriales</taxon>
        <taxon>Methanobacteriaceae</taxon>
        <taxon>Methanobacterium</taxon>
    </lineage>
</organism>
<gene>
    <name evidence="1" type="ORF">BRM9_1032</name>
    <name evidence="2" type="ORF">DSM1535_1689</name>
    <name evidence="4" type="ORF">ISP06_11535</name>
    <name evidence="3" type="ORF">MB9_1313</name>
</gene>
<dbReference type="EMBL" id="LN734822">
    <property type="protein sequence ID" value="CEL24950.1"/>
    <property type="molecule type" value="Genomic_DNA"/>
</dbReference>